<keyword evidence="3" id="KW-1185">Reference proteome</keyword>
<evidence type="ECO:0000256" key="1">
    <source>
        <dbReference type="SAM" id="MobiDB-lite"/>
    </source>
</evidence>
<gene>
    <name evidence="2" type="ORF">GCM10017790_07070</name>
</gene>
<organism evidence="2 3">
    <name type="scientific">Amycolatopsis oliviviridis</name>
    <dbReference type="NCBI Taxonomy" id="1471590"/>
    <lineage>
        <taxon>Bacteria</taxon>
        <taxon>Bacillati</taxon>
        <taxon>Actinomycetota</taxon>
        <taxon>Actinomycetes</taxon>
        <taxon>Pseudonocardiales</taxon>
        <taxon>Pseudonocardiaceae</taxon>
        <taxon>Amycolatopsis</taxon>
    </lineage>
</organism>
<dbReference type="EMBL" id="BNAY01000001">
    <property type="protein sequence ID" value="GHH04384.1"/>
    <property type="molecule type" value="Genomic_DNA"/>
</dbReference>
<dbReference type="Proteomes" id="UP000635387">
    <property type="component" value="Unassembled WGS sequence"/>
</dbReference>
<accession>A0ABQ3L6U9</accession>
<comment type="caution">
    <text evidence="2">The sequence shown here is derived from an EMBL/GenBank/DDBJ whole genome shotgun (WGS) entry which is preliminary data.</text>
</comment>
<protein>
    <submittedName>
        <fullName evidence="2">Uncharacterized protein</fullName>
    </submittedName>
</protein>
<proteinExistence type="predicted"/>
<reference evidence="3" key="1">
    <citation type="journal article" date="2019" name="Int. J. Syst. Evol. Microbiol.">
        <title>The Global Catalogue of Microorganisms (GCM) 10K type strain sequencing project: providing services to taxonomists for standard genome sequencing and annotation.</title>
        <authorList>
            <consortium name="The Broad Institute Genomics Platform"/>
            <consortium name="The Broad Institute Genome Sequencing Center for Infectious Disease"/>
            <person name="Wu L."/>
            <person name="Ma J."/>
        </authorList>
    </citation>
    <scope>NUCLEOTIDE SEQUENCE [LARGE SCALE GENOMIC DNA]</scope>
    <source>
        <strain evidence="3">CGMCC 4.7683</strain>
    </source>
</reference>
<sequence length="101" mass="10577">MPDQIARMTSRPSSNIADRVSRSVCSPNRLKSPDSSEPSPVPRISRPPESLLTVDACRATTHGRRRAGGVIIGPNSNRLVACAMAPSVVHGSAMGIVSATT</sequence>
<feature type="region of interest" description="Disordered" evidence="1">
    <location>
        <begin position="1"/>
        <end position="51"/>
    </location>
</feature>
<evidence type="ECO:0000313" key="2">
    <source>
        <dbReference type="EMBL" id="GHH04384.1"/>
    </source>
</evidence>
<name>A0ABQ3L6U9_9PSEU</name>
<evidence type="ECO:0000313" key="3">
    <source>
        <dbReference type="Proteomes" id="UP000635387"/>
    </source>
</evidence>